<dbReference type="EMBL" id="CP071090">
    <property type="protein sequence ID" value="QSQ25224.1"/>
    <property type="molecule type" value="Genomic_DNA"/>
</dbReference>
<dbReference type="InterPro" id="IPR050570">
    <property type="entry name" value="Cell_wall_metabolism_enzyme"/>
</dbReference>
<dbReference type="PROSITE" id="PS51257">
    <property type="entry name" value="PROKAR_LIPOPROTEIN"/>
    <property type="match status" value="1"/>
</dbReference>
<keyword evidence="5" id="KW-1185">Reference proteome</keyword>
<proteinExistence type="predicted"/>
<dbReference type="Gene3D" id="2.70.70.10">
    <property type="entry name" value="Glucose Permease (Domain IIA)"/>
    <property type="match status" value="1"/>
</dbReference>
<evidence type="ECO:0000256" key="2">
    <source>
        <dbReference type="SAM" id="SignalP"/>
    </source>
</evidence>
<organism evidence="4 5">
    <name type="scientific">Pyxidicoccus parkwayensis</name>
    <dbReference type="NCBI Taxonomy" id="2813578"/>
    <lineage>
        <taxon>Bacteria</taxon>
        <taxon>Pseudomonadati</taxon>
        <taxon>Myxococcota</taxon>
        <taxon>Myxococcia</taxon>
        <taxon>Myxococcales</taxon>
        <taxon>Cystobacterineae</taxon>
        <taxon>Myxococcaceae</taxon>
        <taxon>Pyxidicoccus</taxon>
    </lineage>
</organism>
<dbReference type="InterPro" id="IPR018392">
    <property type="entry name" value="LysM"/>
</dbReference>
<gene>
    <name evidence="4" type="ORF">JY651_09955</name>
</gene>
<dbReference type="InterPro" id="IPR011055">
    <property type="entry name" value="Dup_hybrid_motif"/>
</dbReference>
<accession>A0ABX7P425</accession>
<protein>
    <submittedName>
        <fullName evidence="4">M23 family metallopeptidase</fullName>
    </submittedName>
</protein>
<feature type="domain" description="LysM" evidence="3">
    <location>
        <begin position="84"/>
        <end position="128"/>
    </location>
</feature>
<evidence type="ECO:0000259" key="3">
    <source>
        <dbReference type="PROSITE" id="PS51782"/>
    </source>
</evidence>
<feature type="compositionally biased region" description="Acidic residues" evidence="1">
    <location>
        <begin position="138"/>
        <end position="148"/>
    </location>
</feature>
<reference evidence="4 5" key="1">
    <citation type="submission" date="2021-02" db="EMBL/GenBank/DDBJ databases">
        <title>De Novo genome assembly of isolated myxobacteria.</title>
        <authorList>
            <person name="Stevens D.C."/>
        </authorList>
    </citation>
    <scope>NUCLEOTIDE SEQUENCE [LARGE SCALE GENOMIC DNA]</scope>
    <source>
        <strain evidence="5">SCPEA02</strain>
    </source>
</reference>
<dbReference type="InterPro" id="IPR016047">
    <property type="entry name" value="M23ase_b-sheet_dom"/>
</dbReference>
<feature type="signal peptide" evidence="2">
    <location>
        <begin position="1"/>
        <end position="31"/>
    </location>
</feature>
<feature type="region of interest" description="Disordered" evidence="1">
    <location>
        <begin position="138"/>
        <end position="192"/>
    </location>
</feature>
<dbReference type="CDD" id="cd00118">
    <property type="entry name" value="LysM"/>
    <property type="match status" value="1"/>
</dbReference>
<dbReference type="InterPro" id="IPR036779">
    <property type="entry name" value="LysM_dom_sf"/>
</dbReference>
<evidence type="ECO:0000313" key="5">
    <source>
        <dbReference type="Proteomes" id="UP000662747"/>
    </source>
</evidence>
<sequence>MRGSVSSRAGGALRVLLVAVLFAGCAGTRAAAPPPDTEWMPVGDAKYAAPAGASSSTQVSSSSVKGGLPFALRSAHPEPELVSMRHRVAPGETMYRIAKTYGFSVEELGAANGIKAPWTLAVGQELTIPGVERNASADEPEVLAEADAEPVRTSSEGTPRRSVPVVARREEPPSRSRPASRPGVGSRPRLATQGMLDWPLKGVLYGRFGKKGKEPHDGIDLAAPAGSPVKTAQEGTVLYAGEQRGYGNIVIVEHSNQLITLYAHNRDLRVRTGQRVLAGQVIATVGESGKTSGPHLHFEVRMDGKPVDPLDYLGPMPSS</sequence>
<dbReference type="Pfam" id="PF01476">
    <property type="entry name" value="LysM"/>
    <property type="match status" value="1"/>
</dbReference>
<dbReference type="RefSeq" id="WP_206726780.1">
    <property type="nucleotide sequence ID" value="NZ_CP071090.1"/>
</dbReference>
<dbReference type="PANTHER" id="PTHR21666">
    <property type="entry name" value="PEPTIDASE-RELATED"/>
    <property type="match status" value="1"/>
</dbReference>
<dbReference type="SMART" id="SM00257">
    <property type="entry name" value="LysM"/>
    <property type="match status" value="1"/>
</dbReference>
<dbReference type="SUPFAM" id="SSF51261">
    <property type="entry name" value="Duplicated hybrid motif"/>
    <property type="match status" value="1"/>
</dbReference>
<evidence type="ECO:0000313" key="4">
    <source>
        <dbReference type="EMBL" id="QSQ25224.1"/>
    </source>
</evidence>
<dbReference type="Proteomes" id="UP000662747">
    <property type="component" value="Chromosome"/>
</dbReference>
<evidence type="ECO:0000256" key="1">
    <source>
        <dbReference type="SAM" id="MobiDB-lite"/>
    </source>
</evidence>
<dbReference type="Pfam" id="PF01551">
    <property type="entry name" value="Peptidase_M23"/>
    <property type="match status" value="1"/>
</dbReference>
<feature type="chain" id="PRO_5046326983" evidence="2">
    <location>
        <begin position="32"/>
        <end position="319"/>
    </location>
</feature>
<feature type="compositionally biased region" description="Low complexity" evidence="1">
    <location>
        <begin position="176"/>
        <end position="189"/>
    </location>
</feature>
<name>A0ABX7P425_9BACT</name>
<dbReference type="CDD" id="cd12797">
    <property type="entry name" value="M23_peptidase"/>
    <property type="match status" value="1"/>
</dbReference>
<dbReference type="Gene3D" id="3.10.350.10">
    <property type="entry name" value="LysM domain"/>
    <property type="match status" value="1"/>
</dbReference>
<keyword evidence="2" id="KW-0732">Signal</keyword>
<dbReference type="PROSITE" id="PS51782">
    <property type="entry name" value="LYSM"/>
    <property type="match status" value="1"/>
</dbReference>
<dbReference type="PANTHER" id="PTHR21666:SF270">
    <property type="entry name" value="MUREIN HYDROLASE ACTIVATOR ENVC"/>
    <property type="match status" value="1"/>
</dbReference>